<sequence>MVDLKESKFIRDMLDVYADEKLIKSYDITDKIIVNVCKGIDPAEIEEMISGALYVEYQADSYSINVEVRE</sequence>
<comment type="caution">
    <text evidence="1">The sequence shown here is derived from an EMBL/GenBank/DDBJ whole genome shotgun (WGS) entry which is preliminary data.</text>
</comment>
<dbReference type="EMBL" id="BJLA01000002">
    <property type="protein sequence ID" value="GEA30215.1"/>
    <property type="molecule type" value="Genomic_DNA"/>
</dbReference>
<evidence type="ECO:0000313" key="2">
    <source>
        <dbReference type="Proteomes" id="UP000325212"/>
    </source>
</evidence>
<name>A0AAV3VW45_9CLOT</name>
<dbReference type="AlphaFoldDB" id="A0AAV3VW45"/>
<reference evidence="1 2" key="1">
    <citation type="submission" date="2019-06" db="EMBL/GenBank/DDBJ databases">
        <title>Draft genome sequence of Clostridium diolis DSM 15410.</title>
        <authorList>
            <person name="Kobayashi H."/>
            <person name="Tanizawa Y."/>
            <person name="Tohno M."/>
        </authorList>
    </citation>
    <scope>NUCLEOTIDE SEQUENCE [LARGE SCALE GENOMIC DNA]</scope>
    <source>
        <strain evidence="1 2">DSM 15410</strain>
    </source>
</reference>
<accession>A0AAV3VW45</accession>
<dbReference type="RefSeq" id="WP_039773916.1">
    <property type="nucleotide sequence ID" value="NZ_BJLA01000002.1"/>
</dbReference>
<dbReference type="Proteomes" id="UP000325212">
    <property type="component" value="Unassembled WGS sequence"/>
</dbReference>
<evidence type="ECO:0000313" key="1">
    <source>
        <dbReference type="EMBL" id="GEA30215.1"/>
    </source>
</evidence>
<protein>
    <submittedName>
        <fullName evidence="1">Uncharacterized protein</fullName>
    </submittedName>
</protein>
<gene>
    <name evidence="1" type="ORF">CDIOL_11380</name>
</gene>
<proteinExistence type="predicted"/>
<organism evidence="1 2">
    <name type="scientific">Clostridium diolis</name>
    <dbReference type="NCBI Taxonomy" id="223919"/>
    <lineage>
        <taxon>Bacteria</taxon>
        <taxon>Bacillati</taxon>
        <taxon>Bacillota</taxon>
        <taxon>Clostridia</taxon>
        <taxon>Eubacteriales</taxon>
        <taxon>Clostridiaceae</taxon>
        <taxon>Clostridium</taxon>
    </lineage>
</organism>
<keyword evidence="2" id="KW-1185">Reference proteome</keyword>